<feature type="region of interest" description="Disordered" evidence="2">
    <location>
        <begin position="445"/>
        <end position="470"/>
    </location>
</feature>
<organism evidence="3 4">
    <name type="scientific">Plasmodium ovale</name>
    <name type="common">malaria parasite P. ovale</name>
    <dbReference type="NCBI Taxonomy" id="36330"/>
    <lineage>
        <taxon>Eukaryota</taxon>
        <taxon>Sar</taxon>
        <taxon>Alveolata</taxon>
        <taxon>Apicomplexa</taxon>
        <taxon>Aconoidasida</taxon>
        <taxon>Haemosporida</taxon>
        <taxon>Plasmodiidae</taxon>
        <taxon>Plasmodium</taxon>
        <taxon>Plasmodium (Plasmodium)</taxon>
    </lineage>
</organism>
<dbReference type="Gene3D" id="1.10.238.10">
    <property type="entry name" value="EF-hand"/>
    <property type="match status" value="1"/>
</dbReference>
<feature type="coiled-coil region" evidence="1">
    <location>
        <begin position="316"/>
        <end position="350"/>
    </location>
</feature>
<reference evidence="3 4" key="1">
    <citation type="submission" date="2016-06" db="EMBL/GenBank/DDBJ databases">
        <authorList>
            <consortium name="Pathogen Informatics"/>
        </authorList>
    </citation>
    <scope>NUCLEOTIDE SEQUENCE [LARGE SCALE GENOMIC DNA]</scope>
    <source>
        <strain evidence="3">PowCR01</strain>
    </source>
</reference>
<dbReference type="SUPFAM" id="SSF47473">
    <property type="entry name" value="EF-hand"/>
    <property type="match status" value="1"/>
</dbReference>
<dbReference type="EMBL" id="LT594513">
    <property type="protein sequence ID" value="SBT77067.1"/>
    <property type="molecule type" value="Genomic_DNA"/>
</dbReference>
<proteinExistence type="predicted"/>
<evidence type="ECO:0000256" key="1">
    <source>
        <dbReference type="SAM" id="Coils"/>
    </source>
</evidence>
<evidence type="ECO:0000313" key="3">
    <source>
        <dbReference type="EMBL" id="SBT77067.1"/>
    </source>
</evidence>
<dbReference type="VEuPathDB" id="PlasmoDB:PocGH01_09024900"/>
<dbReference type="Proteomes" id="UP000243200">
    <property type="component" value="Chromosome 9"/>
</dbReference>
<accession>A0A1C3KSI3</accession>
<gene>
    <name evidence="3" type="primary">MLC-B</name>
    <name evidence="3" type="ORF">POWCR01_090020200</name>
</gene>
<dbReference type="OrthoDB" id="391857at2759"/>
<dbReference type="AlphaFoldDB" id="A0A1C3KSI3"/>
<protein>
    <submittedName>
        <fullName evidence="3">Myosin light chain B, putative</fullName>
    </submittedName>
</protein>
<sequence>MEILKGSMNKFLYKKKSNKFNYDDEKPFDSFFRKNRVSFYDDPYTEAVFLLDKGSHPINYKLVNGECVLFKGGDKIQHTKKKQEFERISKIVNNIDFLNSLKNKVHNTDIEKIIEPLGIYAPNEDVQSESGKESKNIYKIKLEALKKKYDDLRGSIDNRIDLELIKAGVFYNKEDVQNILYVVRKYQSEIKKKKNTINAQNEIIGNIVEYNKININKLVVDKRKNEKLMEVCRTYYEQSKNAQKQLKKLKHSFLEYKIALENIVSCCEKIGGDKIILMDGIKAAKAQTDLSIATEILNTKKIQELEMNICYCEQHINCLKDDLVLKLEELQKEKKEKKEAKSEILSYKNEISKNNNFLIEVLEDFRRMITSVDDFLNKNEDKNNFSTAFSKNKEKQYNDLVKKASDKNKEFKKRGDKLMLSKDVTERELKKHEEYLNKQLSEIKQREAEKEEEEKKKRRKQEEEEKRVGNEIEENKAKNYEEKEAKEAAEEAIEENVENESMESKKIREILGFIKEKNADILQFEDCIDIIYKANLPLTHSKLSELKSKGDMRKDDFVEFIKTFILDEEEALQNMITFFEIWDVKKTGYMHKDLFVFILKQFGDKLTEDETAYLQKELNLSKESNISYVNLLKRWIKGEDE</sequence>
<evidence type="ECO:0000313" key="4">
    <source>
        <dbReference type="Proteomes" id="UP000243200"/>
    </source>
</evidence>
<evidence type="ECO:0000256" key="2">
    <source>
        <dbReference type="SAM" id="MobiDB-lite"/>
    </source>
</evidence>
<dbReference type="VEuPathDB" id="PlasmoDB:POWCR01_090020200"/>
<name>A0A1C3KSI3_PLAOA</name>
<dbReference type="InterPro" id="IPR011992">
    <property type="entry name" value="EF-hand-dom_pair"/>
</dbReference>
<keyword evidence="1" id="KW-0175">Coiled coil</keyword>